<proteinExistence type="inferred from homology"/>
<sequence length="297" mass="30805">MLGAAAAGTLAGAAIGITGGMALAGAGRPPAAPVFEGRRRFADQVVMITGATSGIGRAAAEAFAAEGARVVFCGRREALGAQVENTIREAGGEALYIRADVREKDDIDDFVRRAVAQFGGIDLALNNAGISFSKPLHEIGADEWDDLQDTNVRGVFLSMRAQIPHMLDRGGQIIVTSSVNIDGARPGLGAYNASKRALAGLVQTAALEYAGRGLRVNGICPGATDTEMIRRQAGFMDAPDAAWNAAIGLWSRSNVSGLQRVAAPREIAAAILNMASPDMSYLNGSMIFVDGGMTASL</sequence>
<dbReference type="EMBL" id="AMRM01000004">
    <property type="protein sequence ID" value="EKF19972.1"/>
    <property type="molecule type" value="Genomic_DNA"/>
</dbReference>
<dbReference type="InterPro" id="IPR002347">
    <property type="entry name" value="SDR_fam"/>
</dbReference>
<dbReference type="PATRIC" id="fig|391937.3.peg.876"/>
<dbReference type="PRINTS" id="PR00081">
    <property type="entry name" value="GDHRDH"/>
</dbReference>
<dbReference type="Pfam" id="PF13561">
    <property type="entry name" value="adh_short_C2"/>
    <property type="match status" value="1"/>
</dbReference>
<comment type="similarity">
    <text evidence="1">Belongs to the short-chain dehydrogenases/reductases (SDR) family.</text>
</comment>
<evidence type="ECO:0000313" key="5">
    <source>
        <dbReference type="Proteomes" id="UP000006786"/>
    </source>
</evidence>
<dbReference type="Gene3D" id="3.40.50.720">
    <property type="entry name" value="NAD(P)-binding Rossmann-like Domain"/>
    <property type="match status" value="1"/>
</dbReference>
<dbReference type="InterPro" id="IPR057326">
    <property type="entry name" value="KR_dom"/>
</dbReference>
<dbReference type="CDD" id="cd05233">
    <property type="entry name" value="SDR_c"/>
    <property type="match status" value="1"/>
</dbReference>
<evidence type="ECO:0000313" key="4">
    <source>
        <dbReference type="EMBL" id="EKF19972.1"/>
    </source>
</evidence>
<accession>K2MRI5</accession>
<gene>
    <name evidence="4" type="ORF">NA2_04251</name>
</gene>
<dbReference type="STRING" id="391937.NA2_04251"/>
<dbReference type="InterPro" id="IPR020904">
    <property type="entry name" value="Sc_DH/Rdtase_CS"/>
</dbReference>
<dbReference type="SMART" id="SM00822">
    <property type="entry name" value="PKS_KR"/>
    <property type="match status" value="1"/>
</dbReference>
<dbReference type="AlphaFoldDB" id="K2MRI5"/>
<evidence type="ECO:0000256" key="1">
    <source>
        <dbReference type="ARBA" id="ARBA00006484"/>
    </source>
</evidence>
<keyword evidence="2" id="KW-0560">Oxidoreductase</keyword>
<evidence type="ECO:0000259" key="3">
    <source>
        <dbReference type="SMART" id="SM00822"/>
    </source>
</evidence>
<dbReference type="PANTHER" id="PTHR24321">
    <property type="entry name" value="DEHYDROGENASES, SHORT CHAIN"/>
    <property type="match status" value="1"/>
</dbReference>
<dbReference type="SUPFAM" id="SSF51735">
    <property type="entry name" value="NAD(P)-binding Rossmann-fold domains"/>
    <property type="match status" value="1"/>
</dbReference>
<protein>
    <submittedName>
        <fullName evidence="4">Short-chain dehydrogenase/reductase SDR</fullName>
    </submittedName>
</protein>
<dbReference type="eggNOG" id="COG1028">
    <property type="taxonomic scope" value="Bacteria"/>
</dbReference>
<evidence type="ECO:0000256" key="2">
    <source>
        <dbReference type="ARBA" id="ARBA00023002"/>
    </source>
</evidence>
<dbReference type="GO" id="GO:0016491">
    <property type="term" value="F:oxidoreductase activity"/>
    <property type="evidence" value="ECO:0007669"/>
    <property type="project" value="UniProtKB-KW"/>
</dbReference>
<feature type="domain" description="Ketoreductase" evidence="3">
    <location>
        <begin position="44"/>
        <end position="222"/>
    </location>
</feature>
<dbReference type="InterPro" id="IPR036291">
    <property type="entry name" value="NAD(P)-bd_dom_sf"/>
</dbReference>
<dbReference type="PANTHER" id="PTHR24321:SF11">
    <property type="entry name" value="BLR0893 PROTEIN"/>
    <property type="match status" value="1"/>
</dbReference>
<organism evidence="4 5">
    <name type="scientific">Nitratireductor pacificus pht-3B</name>
    <dbReference type="NCBI Taxonomy" id="391937"/>
    <lineage>
        <taxon>Bacteria</taxon>
        <taxon>Pseudomonadati</taxon>
        <taxon>Pseudomonadota</taxon>
        <taxon>Alphaproteobacteria</taxon>
        <taxon>Hyphomicrobiales</taxon>
        <taxon>Phyllobacteriaceae</taxon>
        <taxon>Nitratireductor</taxon>
    </lineage>
</organism>
<comment type="caution">
    <text evidence="4">The sequence shown here is derived from an EMBL/GenBank/DDBJ whole genome shotgun (WGS) entry which is preliminary data.</text>
</comment>
<dbReference type="Proteomes" id="UP000006786">
    <property type="component" value="Unassembled WGS sequence"/>
</dbReference>
<dbReference type="FunFam" id="3.40.50.720:FF:000084">
    <property type="entry name" value="Short-chain dehydrogenase reductase"/>
    <property type="match status" value="1"/>
</dbReference>
<keyword evidence="5" id="KW-1185">Reference proteome</keyword>
<dbReference type="PRINTS" id="PR00080">
    <property type="entry name" value="SDRFAMILY"/>
</dbReference>
<name>K2MRI5_9HYPH</name>
<dbReference type="PROSITE" id="PS00061">
    <property type="entry name" value="ADH_SHORT"/>
    <property type="match status" value="1"/>
</dbReference>
<reference evidence="4 5" key="1">
    <citation type="journal article" date="2012" name="J. Bacteriol.">
        <title>Genome Sequence of Nitratireductor pacificus Type Strain pht-3B.</title>
        <authorList>
            <person name="Lai Q."/>
            <person name="Li G."/>
            <person name="Shao Z."/>
        </authorList>
    </citation>
    <scope>NUCLEOTIDE SEQUENCE [LARGE SCALE GENOMIC DNA]</scope>
    <source>
        <strain evidence="5">pht-3B</strain>
    </source>
</reference>